<dbReference type="EMBL" id="BMGK01000006">
    <property type="protein sequence ID" value="GGD94621.1"/>
    <property type="molecule type" value="Genomic_DNA"/>
</dbReference>
<name>A0A8J2YAQ0_9FLAO</name>
<proteinExistence type="predicted"/>
<keyword evidence="2" id="KW-1185">Reference proteome</keyword>
<evidence type="ECO:0000313" key="2">
    <source>
        <dbReference type="Proteomes" id="UP000652231"/>
    </source>
</evidence>
<dbReference type="AlphaFoldDB" id="A0A8J2YAQ0"/>
<reference evidence="1" key="1">
    <citation type="journal article" date="2014" name="Int. J. Syst. Evol. Microbiol.">
        <title>Complete genome sequence of Corynebacterium casei LMG S-19264T (=DSM 44701T), isolated from a smear-ripened cheese.</title>
        <authorList>
            <consortium name="US DOE Joint Genome Institute (JGI-PGF)"/>
            <person name="Walter F."/>
            <person name="Albersmeier A."/>
            <person name="Kalinowski J."/>
            <person name="Ruckert C."/>
        </authorList>
    </citation>
    <scope>NUCLEOTIDE SEQUENCE</scope>
    <source>
        <strain evidence="1">CGMCC 1.12924</strain>
    </source>
</reference>
<dbReference type="Proteomes" id="UP000652231">
    <property type="component" value="Unassembled WGS sequence"/>
</dbReference>
<reference evidence="1" key="2">
    <citation type="submission" date="2020-09" db="EMBL/GenBank/DDBJ databases">
        <authorList>
            <person name="Sun Q."/>
            <person name="Zhou Y."/>
        </authorList>
    </citation>
    <scope>NUCLEOTIDE SEQUENCE</scope>
    <source>
        <strain evidence="1">CGMCC 1.12924</strain>
    </source>
</reference>
<evidence type="ECO:0000313" key="1">
    <source>
        <dbReference type="EMBL" id="GGD94621.1"/>
    </source>
</evidence>
<protein>
    <recommendedName>
        <fullName evidence="3">STAS/SEC14 domain-containing protein</fullName>
    </recommendedName>
</protein>
<gene>
    <name evidence="1" type="ORF">GCM10011312_17890</name>
</gene>
<comment type="caution">
    <text evidence="1">The sequence shown here is derived from an EMBL/GenBank/DDBJ whole genome shotgun (WGS) entry which is preliminary data.</text>
</comment>
<sequence length="129" mass="14869">MSKLKTVNKYNFGELSIFDNFIIAVIKEGVNLTIDDNESLIDVAEKYFKNRPFAYITNRIYSYSVNPKIYLETSKIENLVAFAVVSQNNLSISNAEFEKQFLTKPHKSFNKLIDAINWCEEKIAEASKE</sequence>
<dbReference type="RefSeq" id="WP_188441670.1">
    <property type="nucleotide sequence ID" value="NZ_BMGK01000006.1"/>
</dbReference>
<organism evidence="1 2">
    <name type="scientific">Planktosalinus lacus</name>
    <dbReference type="NCBI Taxonomy" id="1526573"/>
    <lineage>
        <taxon>Bacteria</taxon>
        <taxon>Pseudomonadati</taxon>
        <taxon>Bacteroidota</taxon>
        <taxon>Flavobacteriia</taxon>
        <taxon>Flavobacteriales</taxon>
        <taxon>Flavobacteriaceae</taxon>
        <taxon>Planktosalinus</taxon>
    </lineage>
</organism>
<evidence type="ECO:0008006" key="3">
    <source>
        <dbReference type="Google" id="ProtNLM"/>
    </source>
</evidence>
<accession>A0A8J2YAQ0</accession>